<proteinExistence type="predicted"/>
<dbReference type="PANTHER" id="PTHR38730:SF1">
    <property type="entry name" value="SLL7028 PROTEIN"/>
    <property type="match status" value="1"/>
</dbReference>
<dbReference type="InterPro" id="IPR025154">
    <property type="entry name" value="Put_metallopeptidase_dom"/>
</dbReference>
<reference evidence="3 4" key="1">
    <citation type="submission" date="2019-02" db="EMBL/GenBank/DDBJ databases">
        <authorList>
            <person name="Fomenkov A."/>
            <person name="Dubinina G."/>
            <person name="Grabovich M."/>
            <person name="Vincze T."/>
            <person name="Roberts R.J."/>
        </authorList>
    </citation>
    <scope>NUCLEOTIDE SEQUENCE [LARGE SCALE GENOMIC DNA]</scope>
    <source>
        <strain evidence="3 4">P</strain>
    </source>
</reference>
<evidence type="ECO:0000313" key="3">
    <source>
        <dbReference type="EMBL" id="QEN05842.1"/>
    </source>
</evidence>
<dbReference type="AlphaFoldDB" id="A0A5C1QHV9"/>
<gene>
    <name evidence="3" type="ORF">EW093_14410</name>
</gene>
<dbReference type="Pfam" id="PF09967">
    <property type="entry name" value="DUF2201"/>
    <property type="match status" value="1"/>
</dbReference>
<evidence type="ECO:0000259" key="2">
    <source>
        <dbReference type="Pfam" id="PF13203"/>
    </source>
</evidence>
<evidence type="ECO:0000259" key="1">
    <source>
        <dbReference type="Pfam" id="PF09967"/>
    </source>
</evidence>
<dbReference type="Pfam" id="PF13203">
    <property type="entry name" value="DUF2201_N"/>
    <property type="match status" value="1"/>
</dbReference>
<dbReference type="PANTHER" id="PTHR38730">
    <property type="entry name" value="SLL7028 PROTEIN"/>
    <property type="match status" value="1"/>
</dbReference>
<protein>
    <recommendedName>
        <fullName evidence="5">Metallopeptidase domain-containing protein</fullName>
    </recommendedName>
</protein>
<reference evidence="3 4" key="2">
    <citation type="submission" date="2019-09" db="EMBL/GenBank/DDBJ databases">
        <title>Complete Genome Sequence and Methylome Analysis of free living Spirochaetas.</title>
        <authorList>
            <person name="Leshcheva N."/>
            <person name="Mikheeva N."/>
        </authorList>
    </citation>
    <scope>NUCLEOTIDE SEQUENCE [LARGE SCALE GENOMIC DNA]</scope>
    <source>
        <strain evidence="3 4">P</strain>
    </source>
</reference>
<organism evidence="3 4">
    <name type="scientific">Thiospirochaeta perfilievii</name>
    <dbReference type="NCBI Taxonomy" id="252967"/>
    <lineage>
        <taxon>Bacteria</taxon>
        <taxon>Pseudomonadati</taxon>
        <taxon>Spirochaetota</taxon>
        <taxon>Spirochaetia</taxon>
        <taxon>Spirochaetales</taxon>
        <taxon>Spirochaetaceae</taxon>
        <taxon>Thiospirochaeta</taxon>
    </lineage>
</organism>
<dbReference type="KEGG" id="sper:EW093_14410"/>
<dbReference type="Proteomes" id="UP000323824">
    <property type="component" value="Chromosome"/>
</dbReference>
<sequence length="371" mass="42770">MDRKVGNIQDTIYKLLVKYPFYGYLLSKIGVKKSSRVKNLKTVYNKGFYLLYNEVWFLELSESRRIGAIQHELLHIVLHHRTRIGNRSKALWSISCDIAVNQFIKPENLLDGALTLDIINELLNVEYDEFETSEYYYDRLKEYENSLIFESIDNEYKLKNESNIFVGDILEESNFSSFGESVLKESISDSLEYSEGDSTLNSYLSKNIEDTNSITTLDWRVVLKRFLSKQGKINIKRSYKRVSRRFDYSPGKLRSSGVKALLALDESGSMDDLVVDKYLTELKYINKITGVDIKVTRFDSECSAPQGLNEYIKDGGRIKKGATDFRPIFKLADNLKSDQVIIFTDGDGIYPESVKQRVLWVLTKMDLTGQI</sequence>
<dbReference type="InterPro" id="IPR018698">
    <property type="entry name" value="VWA-like_dom"/>
</dbReference>
<dbReference type="OrthoDB" id="9809307at2"/>
<feature type="domain" description="VWA-like" evidence="1">
    <location>
        <begin position="262"/>
        <end position="364"/>
    </location>
</feature>
<keyword evidence="4" id="KW-1185">Reference proteome</keyword>
<dbReference type="EMBL" id="CP035807">
    <property type="protein sequence ID" value="QEN05842.1"/>
    <property type="molecule type" value="Genomic_DNA"/>
</dbReference>
<evidence type="ECO:0008006" key="5">
    <source>
        <dbReference type="Google" id="ProtNLM"/>
    </source>
</evidence>
<evidence type="ECO:0000313" key="4">
    <source>
        <dbReference type="Proteomes" id="UP000323824"/>
    </source>
</evidence>
<accession>A0A5C1QHV9</accession>
<name>A0A5C1QHV9_9SPIO</name>
<feature type="domain" description="Putative metallopeptidase" evidence="2">
    <location>
        <begin position="11"/>
        <end position="246"/>
    </location>
</feature>